<dbReference type="AlphaFoldDB" id="A0A8J3Z7B1"/>
<keyword evidence="1" id="KW-1133">Transmembrane helix</keyword>
<evidence type="ECO:0000313" key="3">
    <source>
        <dbReference type="Proteomes" id="UP000612585"/>
    </source>
</evidence>
<reference evidence="2" key="1">
    <citation type="submission" date="2021-01" db="EMBL/GenBank/DDBJ databases">
        <title>Whole genome shotgun sequence of Virgisporangium aurantiacum NBRC 16421.</title>
        <authorList>
            <person name="Komaki H."/>
            <person name="Tamura T."/>
        </authorList>
    </citation>
    <scope>NUCLEOTIDE SEQUENCE</scope>
    <source>
        <strain evidence="2">NBRC 16421</strain>
    </source>
</reference>
<name>A0A8J3Z7B1_9ACTN</name>
<evidence type="ECO:0000313" key="2">
    <source>
        <dbReference type="EMBL" id="GIJ58804.1"/>
    </source>
</evidence>
<dbReference type="Proteomes" id="UP000612585">
    <property type="component" value="Unassembled WGS sequence"/>
</dbReference>
<dbReference type="RefSeq" id="WP_204000129.1">
    <property type="nucleotide sequence ID" value="NZ_BOPG01000043.1"/>
</dbReference>
<organism evidence="2 3">
    <name type="scientific">Virgisporangium aurantiacum</name>
    <dbReference type="NCBI Taxonomy" id="175570"/>
    <lineage>
        <taxon>Bacteria</taxon>
        <taxon>Bacillati</taxon>
        <taxon>Actinomycetota</taxon>
        <taxon>Actinomycetes</taxon>
        <taxon>Micromonosporales</taxon>
        <taxon>Micromonosporaceae</taxon>
        <taxon>Virgisporangium</taxon>
    </lineage>
</organism>
<gene>
    <name evidence="2" type="ORF">Vau01_063200</name>
</gene>
<feature type="transmembrane region" description="Helical" evidence="1">
    <location>
        <begin position="58"/>
        <end position="75"/>
    </location>
</feature>
<keyword evidence="1" id="KW-0472">Membrane</keyword>
<keyword evidence="1" id="KW-0812">Transmembrane</keyword>
<comment type="caution">
    <text evidence="2">The sequence shown here is derived from an EMBL/GenBank/DDBJ whole genome shotgun (WGS) entry which is preliminary data.</text>
</comment>
<keyword evidence="3" id="KW-1185">Reference proteome</keyword>
<dbReference type="EMBL" id="BOPG01000043">
    <property type="protein sequence ID" value="GIJ58804.1"/>
    <property type="molecule type" value="Genomic_DNA"/>
</dbReference>
<sequence length="199" mass="22610">MSPREKKTPEQVTLHELLTYSDVRTEMPEPTRRWWLADLVISAVVATGAYVVIRVMGFETPLPVLFAIVLTVLLLRRAMKAVPAAPPPPATRSDLWGVTDDGADRSPPADGVVRAVQRWESRFGWTERDPSRYKSAVQPRLYELVDERLRQRHGITMRSDADRARALIGEQLWTFLHARVARTPNAREMAAVVDEMEKI</sequence>
<feature type="transmembrane region" description="Helical" evidence="1">
    <location>
        <begin position="34"/>
        <end position="52"/>
    </location>
</feature>
<accession>A0A8J3Z7B1</accession>
<proteinExistence type="predicted"/>
<evidence type="ECO:0000256" key="1">
    <source>
        <dbReference type="SAM" id="Phobius"/>
    </source>
</evidence>
<protein>
    <submittedName>
        <fullName evidence="2">Uncharacterized protein</fullName>
    </submittedName>
</protein>